<keyword evidence="3" id="KW-1185">Reference proteome</keyword>
<proteinExistence type="predicted"/>
<accession>A0ABR2MWR9</accession>
<evidence type="ECO:0000313" key="2">
    <source>
        <dbReference type="EMBL" id="KAK8968665.1"/>
    </source>
</evidence>
<name>A0ABR2MWR9_9ASPA</name>
<dbReference type="EMBL" id="JBBWWR010000004">
    <property type="protein sequence ID" value="KAK8968665.1"/>
    <property type="molecule type" value="Genomic_DNA"/>
</dbReference>
<dbReference type="Proteomes" id="UP001412067">
    <property type="component" value="Unassembled WGS sequence"/>
</dbReference>
<gene>
    <name evidence="2" type="ORF">KSP40_PGU017319</name>
</gene>
<evidence type="ECO:0000313" key="3">
    <source>
        <dbReference type="Proteomes" id="UP001412067"/>
    </source>
</evidence>
<protein>
    <submittedName>
        <fullName evidence="2">Uncharacterized protein</fullName>
    </submittedName>
</protein>
<organism evidence="2 3">
    <name type="scientific">Platanthera guangdongensis</name>
    <dbReference type="NCBI Taxonomy" id="2320717"/>
    <lineage>
        <taxon>Eukaryota</taxon>
        <taxon>Viridiplantae</taxon>
        <taxon>Streptophyta</taxon>
        <taxon>Embryophyta</taxon>
        <taxon>Tracheophyta</taxon>
        <taxon>Spermatophyta</taxon>
        <taxon>Magnoliopsida</taxon>
        <taxon>Liliopsida</taxon>
        <taxon>Asparagales</taxon>
        <taxon>Orchidaceae</taxon>
        <taxon>Orchidoideae</taxon>
        <taxon>Orchideae</taxon>
        <taxon>Orchidinae</taxon>
        <taxon>Platanthera</taxon>
    </lineage>
</organism>
<reference evidence="2 3" key="1">
    <citation type="journal article" date="2022" name="Nat. Plants">
        <title>Genomes of leafy and leafless Platanthera orchids illuminate the evolution of mycoheterotrophy.</title>
        <authorList>
            <person name="Li M.H."/>
            <person name="Liu K.W."/>
            <person name="Li Z."/>
            <person name="Lu H.C."/>
            <person name="Ye Q.L."/>
            <person name="Zhang D."/>
            <person name="Wang J.Y."/>
            <person name="Li Y.F."/>
            <person name="Zhong Z.M."/>
            <person name="Liu X."/>
            <person name="Yu X."/>
            <person name="Liu D.K."/>
            <person name="Tu X.D."/>
            <person name="Liu B."/>
            <person name="Hao Y."/>
            <person name="Liao X.Y."/>
            <person name="Jiang Y.T."/>
            <person name="Sun W.H."/>
            <person name="Chen J."/>
            <person name="Chen Y.Q."/>
            <person name="Ai Y."/>
            <person name="Zhai J.W."/>
            <person name="Wu S.S."/>
            <person name="Zhou Z."/>
            <person name="Hsiao Y.Y."/>
            <person name="Wu W.L."/>
            <person name="Chen Y.Y."/>
            <person name="Lin Y.F."/>
            <person name="Hsu J.L."/>
            <person name="Li C.Y."/>
            <person name="Wang Z.W."/>
            <person name="Zhao X."/>
            <person name="Zhong W.Y."/>
            <person name="Ma X.K."/>
            <person name="Ma L."/>
            <person name="Huang J."/>
            <person name="Chen G.Z."/>
            <person name="Huang M.Z."/>
            <person name="Huang L."/>
            <person name="Peng D.H."/>
            <person name="Luo Y.B."/>
            <person name="Zou S.Q."/>
            <person name="Chen S.P."/>
            <person name="Lan S."/>
            <person name="Tsai W.C."/>
            <person name="Van de Peer Y."/>
            <person name="Liu Z.J."/>
        </authorList>
    </citation>
    <scope>NUCLEOTIDE SEQUENCE [LARGE SCALE GENOMIC DNA]</scope>
    <source>
        <strain evidence="2">Lor288</strain>
    </source>
</reference>
<comment type="caution">
    <text evidence="2">The sequence shown here is derived from an EMBL/GenBank/DDBJ whole genome shotgun (WGS) entry which is preliminary data.</text>
</comment>
<sequence>MSEGAIRAGATVLGKVHVVEREVDDEEEYDCNLKVTMFMAILSSHRPKCSFILQIGLPQGLKMLQFFKSYPLARSLLDDFEFYEQKERSAMEERRRQQQLSQTEAHLEAELDQMSI</sequence>
<evidence type="ECO:0000256" key="1">
    <source>
        <dbReference type="SAM" id="MobiDB-lite"/>
    </source>
</evidence>
<feature type="region of interest" description="Disordered" evidence="1">
    <location>
        <begin position="91"/>
        <end position="116"/>
    </location>
</feature>